<evidence type="ECO:0000313" key="2">
    <source>
        <dbReference type="Proteomes" id="UP001153148"/>
    </source>
</evidence>
<gene>
    <name evidence="1" type="ORF">TPAB3V08_LOCUS10221</name>
</gene>
<proteinExistence type="predicted"/>
<keyword evidence="2" id="KW-1185">Reference proteome</keyword>
<sequence>MKSLYDGFLPIKEQVKNESDSSDYEDTMVKNEMKYDNSSLGIMEITRDQFIPEIKSQVFMHNQHCTSGSCVGTSQRSTEVDESCGTLLENRSLPCAGGLHAVYHHHQNGDLLLLGQDIGLP</sequence>
<evidence type="ECO:0000313" key="1">
    <source>
        <dbReference type="EMBL" id="CAG2063274.1"/>
    </source>
</evidence>
<protein>
    <submittedName>
        <fullName evidence="1">Uncharacterized protein</fullName>
    </submittedName>
</protein>
<name>A0ABN7P824_TIMPD</name>
<comment type="caution">
    <text evidence="1">The sequence shown here is derived from an EMBL/GenBank/DDBJ whole genome shotgun (WGS) entry which is preliminary data.</text>
</comment>
<dbReference type="Proteomes" id="UP001153148">
    <property type="component" value="Unassembled WGS sequence"/>
</dbReference>
<accession>A0ABN7P824</accession>
<organism evidence="1 2">
    <name type="scientific">Timema podura</name>
    <name type="common">Walking stick</name>
    <dbReference type="NCBI Taxonomy" id="61482"/>
    <lineage>
        <taxon>Eukaryota</taxon>
        <taxon>Metazoa</taxon>
        <taxon>Ecdysozoa</taxon>
        <taxon>Arthropoda</taxon>
        <taxon>Hexapoda</taxon>
        <taxon>Insecta</taxon>
        <taxon>Pterygota</taxon>
        <taxon>Neoptera</taxon>
        <taxon>Polyneoptera</taxon>
        <taxon>Phasmatodea</taxon>
        <taxon>Timematodea</taxon>
        <taxon>Timematoidea</taxon>
        <taxon>Timematidae</taxon>
        <taxon>Timema</taxon>
    </lineage>
</organism>
<dbReference type="EMBL" id="CAJPIN010025357">
    <property type="protein sequence ID" value="CAG2063274.1"/>
    <property type="molecule type" value="Genomic_DNA"/>
</dbReference>
<reference evidence="1" key="1">
    <citation type="submission" date="2021-03" db="EMBL/GenBank/DDBJ databases">
        <authorList>
            <person name="Tran Van P."/>
        </authorList>
    </citation>
    <scope>NUCLEOTIDE SEQUENCE</scope>
</reference>